<sequence length="214" mass="23596">MKNLIAICCILLGASSSALPVDAAPAVQSATGMPVTNHAGLMCPKFNGRLELLAGPPKVGDSFYQVSPKPHPIDSAALKLEASSAHLAQCFNFANQGWVLNMVNNYRARVGSPPVQYNWQLERMANDHSVYQYNANTMTHYDPAGDLGTRMTRMGINWQAIGENVAFNYPDEGSVMDGWLRSPGHERNIRNPSFTQMGVARVGNYWTQVFMRTF</sequence>
<dbReference type="PANTHER" id="PTHR31157">
    <property type="entry name" value="SCP DOMAIN-CONTAINING PROTEIN"/>
    <property type="match status" value="1"/>
</dbReference>
<dbReference type="InterPro" id="IPR014044">
    <property type="entry name" value="CAP_dom"/>
</dbReference>
<evidence type="ECO:0000313" key="4">
    <source>
        <dbReference type="Proteomes" id="UP000268162"/>
    </source>
</evidence>
<dbReference type="Proteomes" id="UP000268162">
    <property type="component" value="Unassembled WGS sequence"/>
</dbReference>
<dbReference type="OrthoDB" id="568194at2759"/>
<accession>A0A4P9ZUT2</accession>
<keyword evidence="1" id="KW-0732">Signal</keyword>
<feature type="signal peptide" evidence="1">
    <location>
        <begin position="1"/>
        <end position="23"/>
    </location>
</feature>
<evidence type="ECO:0000313" key="3">
    <source>
        <dbReference type="EMBL" id="RKP37018.1"/>
    </source>
</evidence>
<reference evidence="4" key="1">
    <citation type="journal article" date="2018" name="Nat. Microbiol.">
        <title>Leveraging single-cell genomics to expand the fungal tree of life.</title>
        <authorList>
            <person name="Ahrendt S.R."/>
            <person name="Quandt C.A."/>
            <person name="Ciobanu D."/>
            <person name="Clum A."/>
            <person name="Salamov A."/>
            <person name="Andreopoulos B."/>
            <person name="Cheng J.F."/>
            <person name="Woyke T."/>
            <person name="Pelin A."/>
            <person name="Henrissat B."/>
            <person name="Reynolds N.K."/>
            <person name="Benny G.L."/>
            <person name="Smith M.E."/>
            <person name="James T.Y."/>
            <person name="Grigoriev I.V."/>
        </authorList>
    </citation>
    <scope>NUCLEOTIDE SEQUENCE [LARGE SCALE GENOMIC DNA]</scope>
    <source>
        <strain evidence="4">RSA 468</strain>
    </source>
</reference>
<dbReference type="InterPro" id="IPR035940">
    <property type="entry name" value="CAP_sf"/>
</dbReference>
<dbReference type="Pfam" id="PF00188">
    <property type="entry name" value="CAP"/>
    <property type="match status" value="1"/>
</dbReference>
<name>A0A4P9ZUT2_9FUNG</name>
<protein>
    <submittedName>
        <fullName evidence="3">CAP domain-containing protein</fullName>
    </submittedName>
</protein>
<gene>
    <name evidence="3" type="ORF">BJ085DRAFT_33994</name>
</gene>
<proteinExistence type="predicted"/>
<dbReference type="AlphaFoldDB" id="A0A4P9ZUT2"/>
<keyword evidence="4" id="KW-1185">Reference proteome</keyword>
<evidence type="ECO:0000259" key="2">
    <source>
        <dbReference type="Pfam" id="PF00188"/>
    </source>
</evidence>
<dbReference type="Gene3D" id="3.40.33.10">
    <property type="entry name" value="CAP"/>
    <property type="match status" value="1"/>
</dbReference>
<dbReference type="SUPFAM" id="SSF55797">
    <property type="entry name" value="PR-1-like"/>
    <property type="match status" value="1"/>
</dbReference>
<dbReference type="EMBL" id="ML002557">
    <property type="protein sequence ID" value="RKP37018.1"/>
    <property type="molecule type" value="Genomic_DNA"/>
</dbReference>
<dbReference type="CDD" id="cd05379">
    <property type="entry name" value="CAP_bacterial"/>
    <property type="match status" value="1"/>
</dbReference>
<dbReference type="STRING" id="215637.A0A4P9ZUT2"/>
<feature type="chain" id="PRO_5020307059" evidence="1">
    <location>
        <begin position="24"/>
        <end position="214"/>
    </location>
</feature>
<evidence type="ECO:0000256" key="1">
    <source>
        <dbReference type="SAM" id="SignalP"/>
    </source>
</evidence>
<organism evidence="3 4">
    <name type="scientific">Dimargaris cristalligena</name>
    <dbReference type="NCBI Taxonomy" id="215637"/>
    <lineage>
        <taxon>Eukaryota</taxon>
        <taxon>Fungi</taxon>
        <taxon>Fungi incertae sedis</taxon>
        <taxon>Zoopagomycota</taxon>
        <taxon>Kickxellomycotina</taxon>
        <taxon>Dimargaritomycetes</taxon>
        <taxon>Dimargaritales</taxon>
        <taxon>Dimargaritaceae</taxon>
        <taxon>Dimargaris</taxon>
    </lineage>
</organism>
<feature type="domain" description="SCP" evidence="2">
    <location>
        <begin position="100"/>
        <end position="205"/>
    </location>
</feature>
<dbReference type="PANTHER" id="PTHR31157:SF1">
    <property type="entry name" value="SCP DOMAIN-CONTAINING PROTEIN"/>
    <property type="match status" value="1"/>
</dbReference>